<comment type="pathway">
    <text evidence="8">Protein modification; lipoprotein biosynthesis (N-acyl transfer).</text>
</comment>
<evidence type="ECO:0000256" key="4">
    <source>
        <dbReference type="ARBA" id="ARBA00022692"/>
    </source>
</evidence>
<dbReference type="InterPro" id="IPR036526">
    <property type="entry name" value="C-N_Hydrolase_sf"/>
</dbReference>
<dbReference type="RefSeq" id="WP_134561103.1">
    <property type="nucleotide sequence ID" value="NZ_SOFS01000012.1"/>
</dbReference>
<dbReference type="Gene3D" id="3.60.110.10">
    <property type="entry name" value="Carbon-nitrogen hydrolase"/>
    <property type="match status" value="1"/>
</dbReference>
<keyword evidence="4 8" id="KW-0812">Transmembrane</keyword>
<dbReference type="SUPFAM" id="SSF56317">
    <property type="entry name" value="Carbon-nitrogen hydrolase"/>
    <property type="match status" value="1"/>
</dbReference>
<dbReference type="InterPro" id="IPR045378">
    <property type="entry name" value="LNT_N"/>
</dbReference>
<evidence type="ECO:0000256" key="1">
    <source>
        <dbReference type="ARBA" id="ARBA00004651"/>
    </source>
</evidence>
<dbReference type="CDD" id="cd07571">
    <property type="entry name" value="ALP_N-acyl_transferase"/>
    <property type="match status" value="1"/>
</dbReference>
<comment type="caution">
    <text evidence="10">The sequence shown here is derived from an EMBL/GenBank/DDBJ whole genome shotgun (WGS) entry which is preliminary data.</text>
</comment>
<comment type="subcellular location">
    <subcellularLocation>
        <location evidence="1 8">Cell membrane</location>
        <topology evidence="1 8">Multi-pass membrane protein</topology>
    </subcellularLocation>
</comment>
<sequence length="565" mass="60370">MSVVQAGVVPVSVVPVSVAPVNRVDVQVNRVGRSADRGDFRLPLPAALVLAAGAGAILDGGFPDRSWWILAPVGVLLMFLALLGRRPGPALLVGMVAGLSFWLIHISWITLYLGPVPWLALGGLEAIFFGVGLWLIAVVLNRGPLAWPTRWGRLGMVPLVVAGLWTAREAISAVWPYGGFAWGRVAISQSESPFAGLVAWVGMSGLSFLMVWLSALALQLLREVGWGVLARWTVLTASVALLLLVPAVSIAQSGEARIAAVQGASDAGLFARYSPGQILADHTSATLPLVGQPVDFVVWPENGSDIDPTRSQDAADVLDYVSRAMVAPLITGTITYRDGKYYNTSLLWKAGEGVTALYDKVHPVPFAEYMPDRAFWRPFAPELIDLISRDYQLGTQPNVFDVNGILAGIAICFDIADDQLVHQMIDSGATVILAQTNNADFGHTDESVQQLAIARLRAIEAGRTVVNISTVGSSAIIAPDGHTMDSLPTWVPGAMVQTVPLSTTLTPAMVAGRGIEWLVSGLGLAGLVFCLFFAPSARSDARRRAEVASIRPVNAERTRRNRVRA</sequence>
<feature type="transmembrane region" description="Helical" evidence="8">
    <location>
        <begin position="118"/>
        <end position="140"/>
    </location>
</feature>
<dbReference type="InterPro" id="IPR003010">
    <property type="entry name" value="C-N_Hydrolase"/>
</dbReference>
<comment type="catalytic activity">
    <reaction evidence="8">
        <text>N-terminal S-1,2-diacyl-sn-glyceryl-L-cysteinyl-[lipoprotein] + a glycerophospholipid = N-acyl-S-1,2-diacyl-sn-glyceryl-L-cysteinyl-[lipoprotein] + a 2-acyl-sn-glycero-3-phospholipid + H(+)</text>
        <dbReference type="Rhea" id="RHEA:48228"/>
        <dbReference type="Rhea" id="RHEA-COMP:14681"/>
        <dbReference type="Rhea" id="RHEA-COMP:14684"/>
        <dbReference type="ChEBI" id="CHEBI:15378"/>
        <dbReference type="ChEBI" id="CHEBI:136912"/>
        <dbReference type="ChEBI" id="CHEBI:140656"/>
        <dbReference type="ChEBI" id="CHEBI:140657"/>
        <dbReference type="ChEBI" id="CHEBI:140660"/>
        <dbReference type="EC" id="2.3.1.269"/>
    </reaction>
</comment>
<protein>
    <recommendedName>
        <fullName evidence="8">Apolipoprotein N-acyltransferase</fullName>
        <shortName evidence="8">ALP N-acyltransferase</shortName>
        <ecNumber evidence="8">2.3.1.269</ecNumber>
    </recommendedName>
</protein>
<comment type="similarity">
    <text evidence="8">Belongs to the CN hydrolase family. Apolipoprotein N-acyltransferase subfamily.</text>
</comment>
<keyword evidence="7 8" id="KW-0012">Acyltransferase</keyword>
<feature type="transmembrane region" description="Helical" evidence="8">
    <location>
        <begin position="66"/>
        <end position="83"/>
    </location>
</feature>
<comment type="function">
    <text evidence="8">Catalyzes the phospholipid dependent N-acylation of the N-terminal cysteine of apolipoprotein, the last step in lipoprotein maturation.</text>
</comment>
<keyword evidence="5 8" id="KW-1133">Transmembrane helix</keyword>
<evidence type="ECO:0000256" key="2">
    <source>
        <dbReference type="ARBA" id="ARBA00022475"/>
    </source>
</evidence>
<keyword evidence="6 8" id="KW-0472">Membrane</keyword>
<dbReference type="PROSITE" id="PS50263">
    <property type="entry name" value="CN_HYDROLASE"/>
    <property type="match status" value="1"/>
</dbReference>
<dbReference type="EMBL" id="SOFS01000012">
    <property type="protein sequence ID" value="TFC22494.1"/>
    <property type="molecule type" value="Genomic_DNA"/>
</dbReference>
<dbReference type="HAMAP" id="MF_01148">
    <property type="entry name" value="Lnt"/>
    <property type="match status" value="1"/>
</dbReference>
<feature type="transmembrane region" description="Helical" evidence="8">
    <location>
        <begin position="228"/>
        <end position="248"/>
    </location>
</feature>
<dbReference type="NCBIfam" id="TIGR00546">
    <property type="entry name" value="lnt"/>
    <property type="match status" value="1"/>
</dbReference>
<keyword evidence="3 8" id="KW-0808">Transferase</keyword>
<evidence type="ECO:0000259" key="9">
    <source>
        <dbReference type="PROSITE" id="PS50263"/>
    </source>
</evidence>
<feature type="transmembrane region" description="Helical" evidence="8">
    <location>
        <begin position="42"/>
        <end position="60"/>
    </location>
</feature>
<evidence type="ECO:0000313" key="11">
    <source>
        <dbReference type="Proteomes" id="UP000297604"/>
    </source>
</evidence>
<feature type="transmembrane region" description="Helical" evidence="8">
    <location>
        <begin position="90"/>
        <end position="112"/>
    </location>
</feature>
<organism evidence="10 11">
    <name type="scientific">Cryobacterium glucosi</name>
    <dbReference type="NCBI Taxonomy" id="1259175"/>
    <lineage>
        <taxon>Bacteria</taxon>
        <taxon>Bacillati</taxon>
        <taxon>Actinomycetota</taxon>
        <taxon>Actinomycetes</taxon>
        <taxon>Micrococcales</taxon>
        <taxon>Microbacteriaceae</taxon>
        <taxon>Cryobacterium</taxon>
    </lineage>
</organism>
<dbReference type="Proteomes" id="UP000297604">
    <property type="component" value="Unassembled WGS sequence"/>
</dbReference>
<evidence type="ECO:0000256" key="8">
    <source>
        <dbReference type="HAMAP-Rule" id="MF_01148"/>
    </source>
</evidence>
<reference evidence="10 11" key="1">
    <citation type="submission" date="2019-03" db="EMBL/GenBank/DDBJ databases">
        <title>Genomics of glacier-inhabiting Cryobacterium strains.</title>
        <authorList>
            <person name="Liu Q."/>
            <person name="Xin Y.-H."/>
        </authorList>
    </citation>
    <scope>NUCLEOTIDE SEQUENCE [LARGE SCALE GENOMIC DNA]</scope>
    <source>
        <strain evidence="10 11">MDB1-5</strain>
    </source>
</reference>
<dbReference type="InterPro" id="IPR004563">
    <property type="entry name" value="Apolipo_AcylTrfase"/>
</dbReference>
<feature type="transmembrane region" description="Helical" evidence="8">
    <location>
        <begin position="517"/>
        <end position="534"/>
    </location>
</feature>
<dbReference type="Pfam" id="PF00795">
    <property type="entry name" value="CN_hydrolase"/>
    <property type="match status" value="1"/>
</dbReference>
<feature type="domain" description="CN hydrolase" evidence="9">
    <location>
        <begin position="256"/>
        <end position="501"/>
    </location>
</feature>
<accession>A0ABY2IQM1</accession>
<name>A0ABY2IQM1_9MICO</name>
<dbReference type="PANTHER" id="PTHR38686:SF1">
    <property type="entry name" value="APOLIPOPROTEIN N-ACYLTRANSFERASE"/>
    <property type="match status" value="1"/>
</dbReference>
<proteinExistence type="inferred from homology"/>
<evidence type="ECO:0000256" key="5">
    <source>
        <dbReference type="ARBA" id="ARBA00022989"/>
    </source>
</evidence>
<evidence type="ECO:0000256" key="6">
    <source>
        <dbReference type="ARBA" id="ARBA00023136"/>
    </source>
</evidence>
<feature type="transmembrane region" description="Helical" evidence="8">
    <location>
        <begin position="197"/>
        <end position="221"/>
    </location>
</feature>
<feature type="transmembrane region" description="Helical" evidence="8">
    <location>
        <begin position="152"/>
        <end position="177"/>
    </location>
</feature>
<dbReference type="EC" id="2.3.1.269" evidence="8"/>
<evidence type="ECO:0000313" key="10">
    <source>
        <dbReference type="EMBL" id="TFC22494.1"/>
    </source>
</evidence>
<gene>
    <name evidence="8 10" type="primary">lnt</name>
    <name evidence="10" type="ORF">E3O46_03340</name>
</gene>
<dbReference type="Pfam" id="PF20154">
    <property type="entry name" value="LNT_N"/>
    <property type="match status" value="1"/>
</dbReference>
<evidence type="ECO:0000256" key="3">
    <source>
        <dbReference type="ARBA" id="ARBA00022679"/>
    </source>
</evidence>
<evidence type="ECO:0000256" key="7">
    <source>
        <dbReference type="ARBA" id="ARBA00023315"/>
    </source>
</evidence>
<keyword evidence="2 8" id="KW-1003">Cell membrane</keyword>
<keyword evidence="11" id="KW-1185">Reference proteome</keyword>
<dbReference type="PANTHER" id="PTHR38686">
    <property type="entry name" value="APOLIPOPROTEIN N-ACYLTRANSFERASE"/>
    <property type="match status" value="1"/>
</dbReference>